<dbReference type="Proteomes" id="UP000652198">
    <property type="component" value="Unassembled WGS sequence"/>
</dbReference>
<keyword evidence="2" id="KW-1185">Reference proteome</keyword>
<organism evidence="1 2">
    <name type="scientific">Paraburkholderia solitsugae</name>
    <dbReference type="NCBI Taxonomy" id="2675748"/>
    <lineage>
        <taxon>Bacteria</taxon>
        <taxon>Pseudomonadati</taxon>
        <taxon>Pseudomonadota</taxon>
        <taxon>Betaproteobacteria</taxon>
        <taxon>Burkholderiales</taxon>
        <taxon>Burkholderiaceae</taxon>
        <taxon>Paraburkholderia</taxon>
    </lineage>
</organism>
<dbReference type="RefSeq" id="WP_172319027.1">
    <property type="nucleotide sequence ID" value="NZ_WOEY01000185.1"/>
</dbReference>
<evidence type="ECO:0000313" key="2">
    <source>
        <dbReference type="Proteomes" id="UP000652198"/>
    </source>
</evidence>
<protein>
    <submittedName>
        <fullName evidence="1">Uncharacterized protein</fullName>
    </submittedName>
</protein>
<proteinExistence type="predicted"/>
<sequence>MDQLAALGTFVRVVEAGCFSIAVRLLGVQKPTDGGVAFDECTIRIMLGVEQPKHMARCARNLQEVIAYISNSDDPFTRSDLSGQRSALRAATQSCDCPLPRMIE</sequence>
<name>A0ABX2C4M7_9BURK</name>
<reference evidence="1 2" key="1">
    <citation type="submission" date="2019-11" db="EMBL/GenBank/DDBJ databases">
        <title>Metabolism of dissolved organic matter in forest soils.</title>
        <authorList>
            <person name="Cyle K.T."/>
            <person name="Wilhelm R.C."/>
            <person name="Martinez C.E."/>
        </authorList>
    </citation>
    <scope>NUCLEOTIDE SEQUENCE [LARGE SCALE GENOMIC DNA]</scope>
    <source>
        <strain evidence="1 2">1N</strain>
    </source>
</reference>
<dbReference type="EMBL" id="WOEY01000185">
    <property type="protein sequence ID" value="NPT47975.1"/>
    <property type="molecule type" value="Genomic_DNA"/>
</dbReference>
<comment type="caution">
    <text evidence="1">The sequence shown here is derived from an EMBL/GenBank/DDBJ whole genome shotgun (WGS) entry which is preliminary data.</text>
</comment>
<accession>A0ABX2C4M7</accession>
<gene>
    <name evidence="1" type="ORF">GNZ12_43145</name>
</gene>
<evidence type="ECO:0000313" key="1">
    <source>
        <dbReference type="EMBL" id="NPT47975.1"/>
    </source>
</evidence>